<proteinExistence type="predicted"/>
<reference evidence="1" key="1">
    <citation type="submission" date="2018-02" db="EMBL/GenBank/DDBJ databases">
        <title>Rhizophora mucronata_Transcriptome.</title>
        <authorList>
            <person name="Meera S.P."/>
            <person name="Sreeshan A."/>
            <person name="Augustine A."/>
        </authorList>
    </citation>
    <scope>NUCLEOTIDE SEQUENCE</scope>
    <source>
        <tissue evidence="1">Leaf</tissue>
    </source>
</reference>
<name>A0A2P2LSN3_RHIMU</name>
<evidence type="ECO:0000313" key="1">
    <source>
        <dbReference type="EMBL" id="MBX20943.1"/>
    </source>
</evidence>
<dbReference type="EMBL" id="GGEC01040462">
    <property type="protein sequence ID" value="MBX20946.1"/>
    <property type="molecule type" value="Transcribed_RNA"/>
</dbReference>
<dbReference type="EMBL" id="GGEC01040459">
    <property type="protein sequence ID" value="MBX20943.1"/>
    <property type="molecule type" value="Transcribed_RNA"/>
</dbReference>
<organism evidence="1">
    <name type="scientific">Rhizophora mucronata</name>
    <name type="common">Asiatic mangrove</name>
    <dbReference type="NCBI Taxonomy" id="61149"/>
    <lineage>
        <taxon>Eukaryota</taxon>
        <taxon>Viridiplantae</taxon>
        <taxon>Streptophyta</taxon>
        <taxon>Embryophyta</taxon>
        <taxon>Tracheophyta</taxon>
        <taxon>Spermatophyta</taxon>
        <taxon>Magnoliopsida</taxon>
        <taxon>eudicotyledons</taxon>
        <taxon>Gunneridae</taxon>
        <taxon>Pentapetalae</taxon>
        <taxon>rosids</taxon>
        <taxon>fabids</taxon>
        <taxon>Malpighiales</taxon>
        <taxon>Rhizophoraceae</taxon>
        <taxon>Rhizophora</taxon>
    </lineage>
</organism>
<dbReference type="AlphaFoldDB" id="A0A2P2LSN3"/>
<sequence length="55" mass="6518">MRKVDRYVMIKEEEATTKQLISRVDQERNLERISVMEEGRGSEGVALLIRRRLDL</sequence>
<accession>A0A2P2LSN3</accession>
<protein>
    <submittedName>
        <fullName evidence="1">Uncharacterized protein</fullName>
    </submittedName>
</protein>